<dbReference type="AlphaFoldDB" id="A0A8T1BRA3"/>
<dbReference type="EMBL" id="RCMI01000485">
    <property type="protein sequence ID" value="KAG2908723.1"/>
    <property type="molecule type" value="Genomic_DNA"/>
</dbReference>
<evidence type="ECO:0000313" key="3">
    <source>
        <dbReference type="Proteomes" id="UP000774804"/>
    </source>
</evidence>
<gene>
    <name evidence="2" type="ORF">PC115_g13531</name>
</gene>
<evidence type="ECO:0000256" key="1">
    <source>
        <dbReference type="SAM" id="MobiDB-lite"/>
    </source>
</evidence>
<feature type="compositionally biased region" description="Polar residues" evidence="1">
    <location>
        <begin position="121"/>
        <end position="131"/>
    </location>
</feature>
<comment type="caution">
    <text evidence="2">The sequence shown here is derived from an EMBL/GenBank/DDBJ whole genome shotgun (WGS) entry which is preliminary data.</text>
</comment>
<dbReference type="Proteomes" id="UP000774804">
    <property type="component" value="Unassembled WGS sequence"/>
</dbReference>
<reference evidence="2" key="1">
    <citation type="submission" date="2018-10" db="EMBL/GenBank/DDBJ databases">
        <title>Effector identification in a new, highly contiguous assembly of the strawberry crown rot pathogen Phytophthora cactorum.</title>
        <authorList>
            <person name="Armitage A.D."/>
            <person name="Nellist C.F."/>
            <person name="Bates H."/>
            <person name="Vickerstaff R.J."/>
            <person name="Harrison R.J."/>
        </authorList>
    </citation>
    <scope>NUCLEOTIDE SEQUENCE</scope>
    <source>
        <strain evidence="2">4032</strain>
    </source>
</reference>
<organism evidence="2 3">
    <name type="scientific">Phytophthora cactorum</name>
    <dbReference type="NCBI Taxonomy" id="29920"/>
    <lineage>
        <taxon>Eukaryota</taxon>
        <taxon>Sar</taxon>
        <taxon>Stramenopiles</taxon>
        <taxon>Oomycota</taxon>
        <taxon>Peronosporomycetes</taxon>
        <taxon>Peronosporales</taxon>
        <taxon>Peronosporaceae</taxon>
        <taxon>Phytophthora</taxon>
    </lineage>
</organism>
<dbReference type="VEuPathDB" id="FungiDB:PC110_g18020"/>
<accession>A0A8T1BRA3</accession>
<feature type="region of interest" description="Disordered" evidence="1">
    <location>
        <begin position="89"/>
        <end position="150"/>
    </location>
</feature>
<protein>
    <submittedName>
        <fullName evidence="2">Uncharacterized protein</fullName>
    </submittedName>
</protein>
<name>A0A8T1BRA3_9STRA</name>
<sequence>MPTSNLPSSPNTSCGSRLTLLSSMPIEPPRVFFPVAAAAASTSRRHSKKIPSKEDLTFVVFRSTTRRLSKPIVPPTELYTDCVKLSPPKMLPRFRRGTPKPKISWPIALRPRSHPKAEASEASNRRLSQATDDLDRLLAVSSPATLTEED</sequence>
<evidence type="ECO:0000313" key="2">
    <source>
        <dbReference type="EMBL" id="KAG2908723.1"/>
    </source>
</evidence>
<proteinExistence type="predicted"/>